<name>K0V4C5_MYCFO</name>
<protein>
    <submittedName>
        <fullName evidence="1">Recombinase</fullName>
    </submittedName>
</protein>
<proteinExistence type="predicted"/>
<dbReference type="Proteomes" id="UP000006043">
    <property type="component" value="Unassembled WGS sequence"/>
</dbReference>
<dbReference type="AlphaFoldDB" id="K0V4C5"/>
<comment type="caution">
    <text evidence="1">The sequence shown here is derived from an EMBL/GenBank/DDBJ whole genome shotgun (WGS) entry which is preliminary data.</text>
</comment>
<sequence length="38" mass="4045">MHRYVCSSVPDHGGCGQLTVAAELVEKLLTDAVLAWSS</sequence>
<accession>K0V4C5</accession>
<dbReference type="PATRIC" id="fig|1214102.3.peg.2197"/>
<dbReference type="EMBL" id="ALQB01000036">
    <property type="protein sequence ID" value="EJZ14177.1"/>
    <property type="molecule type" value="Genomic_DNA"/>
</dbReference>
<dbReference type="HOGENOM" id="CLU_3330396_0_0_11"/>
<evidence type="ECO:0000313" key="2">
    <source>
        <dbReference type="Proteomes" id="UP000006043"/>
    </source>
</evidence>
<evidence type="ECO:0000313" key="1">
    <source>
        <dbReference type="EMBL" id="EJZ14177.1"/>
    </source>
</evidence>
<organism evidence="1 2">
    <name type="scientific">Mycolicibacterium fortuitum subsp. fortuitum DSM 46621 = ATCC 6841 = JCM 6387</name>
    <dbReference type="NCBI Taxonomy" id="1214102"/>
    <lineage>
        <taxon>Bacteria</taxon>
        <taxon>Bacillati</taxon>
        <taxon>Actinomycetota</taxon>
        <taxon>Actinomycetes</taxon>
        <taxon>Mycobacteriales</taxon>
        <taxon>Mycobacteriaceae</taxon>
        <taxon>Mycolicibacterium</taxon>
    </lineage>
</organism>
<reference evidence="1 2" key="1">
    <citation type="journal article" date="2012" name="J. Bacteriol.">
        <title>Complete Genome Sequence of Mycobacterium fortuitum subsp. fortuitum Type Strain DSM46621.</title>
        <authorList>
            <person name="Ho Y.S."/>
            <person name="Adroub S.A."/>
            <person name="Aleisa F."/>
            <person name="Mahmood H."/>
            <person name="Othoum G."/>
            <person name="Rashid F."/>
            <person name="Zaher M."/>
            <person name="Ali S."/>
            <person name="Bitter W."/>
            <person name="Pain A."/>
            <person name="Abdallah A.M."/>
        </authorList>
    </citation>
    <scope>NUCLEOTIDE SEQUENCE [LARGE SCALE GENOMIC DNA]</scope>
    <source>
        <strain evidence="2">DSM46621</strain>
    </source>
</reference>
<gene>
    <name evidence="1" type="ORF">MFORT_11031</name>
</gene>